<protein>
    <recommendedName>
        <fullName evidence="6">type II site-specific deoxyribonuclease</fullName>
        <ecNumber evidence="6">3.1.21.4</ecNumber>
    </recommendedName>
</protein>
<keyword evidence="2" id="KW-0680">Restriction system</keyword>
<keyword evidence="3 7" id="KW-0255">Endonuclease</keyword>
<evidence type="ECO:0000256" key="4">
    <source>
        <dbReference type="ARBA" id="ARBA00022801"/>
    </source>
</evidence>
<organism evidence="7 8">
    <name type="scientific">Emticicia oligotrophica (strain DSM 17448 / CIP 109782 / MTCC 6937 / GPTSA100-15)</name>
    <dbReference type="NCBI Taxonomy" id="929562"/>
    <lineage>
        <taxon>Bacteria</taxon>
        <taxon>Pseudomonadati</taxon>
        <taxon>Bacteroidota</taxon>
        <taxon>Cytophagia</taxon>
        <taxon>Cytophagales</taxon>
        <taxon>Leadbetterellaceae</taxon>
        <taxon>Emticicia</taxon>
    </lineage>
</organism>
<reference evidence="7 8" key="1">
    <citation type="submission" date="2011-07" db="EMBL/GenBank/DDBJ databases">
        <title>The complete genome of chromosome of Emticicia oligotrophica DSM 17448.</title>
        <authorList>
            <consortium name="US DOE Joint Genome Institute (JGI-PGF)"/>
            <person name="Lucas S."/>
            <person name="Han J."/>
            <person name="Lapidus A."/>
            <person name="Bruce D."/>
            <person name="Goodwin L."/>
            <person name="Pitluck S."/>
            <person name="Peters L."/>
            <person name="Kyrpides N."/>
            <person name="Mavromatis K."/>
            <person name="Ivanova N."/>
            <person name="Ovchinnikova G."/>
            <person name="Teshima H."/>
            <person name="Detter J.C."/>
            <person name="Tapia R."/>
            <person name="Han C."/>
            <person name="Land M."/>
            <person name="Hauser L."/>
            <person name="Markowitz V."/>
            <person name="Cheng J.-F."/>
            <person name="Hugenholtz P."/>
            <person name="Woyke T."/>
            <person name="Wu D."/>
            <person name="Tindall B."/>
            <person name="Pomrenke H."/>
            <person name="Brambilla E."/>
            <person name="Klenk H.-P."/>
            <person name="Eisen J.A."/>
        </authorList>
    </citation>
    <scope>NUCLEOTIDE SEQUENCE [LARGE SCALE GENOMIC DNA]</scope>
    <source>
        <strain evidence="7 8">DSM 17448</strain>
    </source>
</reference>
<dbReference type="GO" id="GO:0004519">
    <property type="term" value="F:endonuclease activity"/>
    <property type="evidence" value="ECO:0007669"/>
    <property type="project" value="UniProtKB-KW"/>
</dbReference>
<evidence type="ECO:0000256" key="5">
    <source>
        <dbReference type="ARBA" id="ARBA00093760"/>
    </source>
</evidence>
<name>A0ABM5MYN4_EMTOG</name>
<evidence type="ECO:0000256" key="3">
    <source>
        <dbReference type="ARBA" id="ARBA00022759"/>
    </source>
</evidence>
<evidence type="ECO:0000256" key="2">
    <source>
        <dbReference type="ARBA" id="ARBA00022747"/>
    </source>
</evidence>
<dbReference type="Proteomes" id="UP000002875">
    <property type="component" value="Chromosome"/>
</dbReference>
<dbReference type="RefSeq" id="WP_015027971.1">
    <property type="nucleotide sequence ID" value="NC_018748.1"/>
</dbReference>
<evidence type="ECO:0000256" key="1">
    <source>
        <dbReference type="ARBA" id="ARBA00022722"/>
    </source>
</evidence>
<dbReference type="EC" id="3.1.21.4" evidence="6"/>
<dbReference type="EMBL" id="CP002961">
    <property type="protein sequence ID" value="AFK02271.1"/>
    <property type="molecule type" value="Genomic_DNA"/>
</dbReference>
<accession>A0ABM5MYN4</accession>
<proteinExistence type="predicted"/>
<keyword evidence="8" id="KW-1185">Reference proteome</keyword>
<comment type="catalytic activity">
    <reaction evidence="5">
        <text>Endonucleolytic cleavage of DNA to give specific double-stranded fragments with terminal 5'-phosphates.</text>
        <dbReference type="EC" id="3.1.21.4"/>
    </reaction>
</comment>
<evidence type="ECO:0000313" key="7">
    <source>
        <dbReference type="EMBL" id="AFK02271.1"/>
    </source>
</evidence>
<evidence type="ECO:0000313" key="8">
    <source>
        <dbReference type="Proteomes" id="UP000002875"/>
    </source>
</evidence>
<evidence type="ECO:0000256" key="6">
    <source>
        <dbReference type="ARBA" id="ARBA00093790"/>
    </source>
</evidence>
<sequence length="258" mass="29073">MTQQQIQQVETVLRNSLRHKFQNYNPEPAVMPFHTRLLGQDRMALFSFIHSLNTNFGTSIFEPVAKALALSTFASAESQQTAGNQISSEAHRVIQNIMDGLAVATSSPNKIEEINAIRVVCQTGEMKTVKPTKVDVKLVGHDGTIYLFDIKTAKPNAGGFKEFKRTLLEWVATTLAANPTANVQTIIAIPYNPYEPQPYNRWTMRGMLDLDNELKVAAEFWDFLGGQGAYTDLLDIFERIGLELRPEIDAYFARYNRQ</sequence>
<keyword evidence="1" id="KW-0540">Nuclease</keyword>
<dbReference type="InterPro" id="IPR019045">
    <property type="entry name" value="Restrct_endonuc_II_HinfI"/>
</dbReference>
<gene>
    <name evidence="7" type="ordered locus">Emtol_1121</name>
</gene>
<dbReference type="Pfam" id="PF09520">
    <property type="entry name" value="RE_TdeIII"/>
    <property type="match status" value="1"/>
</dbReference>
<keyword evidence="4" id="KW-0378">Hydrolase</keyword>